<evidence type="ECO:0000313" key="2">
    <source>
        <dbReference type="EMBL" id="BBF93559.1"/>
    </source>
</evidence>
<dbReference type="PIRSF" id="PIRSF006173">
    <property type="entry name" value="UCP006173"/>
    <property type="match status" value="1"/>
</dbReference>
<comment type="similarity">
    <text evidence="1">Belongs to the UPF0260 family.</text>
</comment>
<dbReference type="NCBIfam" id="NF003507">
    <property type="entry name" value="PRK05170.2-5"/>
    <property type="match status" value="1"/>
</dbReference>
<sequence>MHAPDRPAPPFWRTKTLDQMSDSEWESLCDGCARCCLAKLECEDTGRVVYTEVGCRLLDAETCRCIDYPSRSEEVPECVRLTPQEVRTLGWLPTTCAYRLIAEGRDLYWWHPLVSGDRETVHAAGVSVRGKVAANETDVPASQLEDFVVDWPLRLPRRARRRPDTTSRVPTAG</sequence>
<dbReference type="InterPro" id="IPR005358">
    <property type="entry name" value="Puta_zinc/iron-chelating_dom"/>
</dbReference>
<proteinExistence type="inferred from homology"/>
<evidence type="ECO:0000313" key="3">
    <source>
        <dbReference type="Proteomes" id="UP000266934"/>
    </source>
</evidence>
<accession>A0A348G1X6</accession>
<name>A0A348G1X6_9HYPH</name>
<dbReference type="InterPro" id="IPR008228">
    <property type="entry name" value="UCP006173"/>
</dbReference>
<dbReference type="NCBIfam" id="NF003501">
    <property type="entry name" value="PRK05170.1-5"/>
    <property type="match status" value="1"/>
</dbReference>
<gene>
    <name evidence="2" type="ORF">BLTE_22440</name>
</gene>
<dbReference type="RefSeq" id="WP_126400522.1">
    <property type="nucleotide sequence ID" value="NZ_AP018907.1"/>
</dbReference>
<dbReference type="EMBL" id="AP018907">
    <property type="protein sequence ID" value="BBF93559.1"/>
    <property type="molecule type" value="Genomic_DNA"/>
</dbReference>
<reference evidence="2 3" key="1">
    <citation type="submission" date="2018-08" db="EMBL/GenBank/DDBJ databases">
        <title>Complete genome sequencing of Blastochloris tepida GI.</title>
        <authorList>
            <person name="Tsukatani Y."/>
            <person name="Mori H."/>
        </authorList>
    </citation>
    <scope>NUCLEOTIDE SEQUENCE [LARGE SCALE GENOMIC DNA]</scope>
    <source>
        <strain evidence="2 3">GI</strain>
    </source>
</reference>
<dbReference type="AlphaFoldDB" id="A0A348G1X6"/>
<dbReference type="PANTHER" id="PTHR37421">
    <property type="entry name" value="UPF0260 PROTEIN YCGN"/>
    <property type="match status" value="1"/>
</dbReference>
<dbReference type="Proteomes" id="UP000266934">
    <property type="component" value="Chromosome"/>
</dbReference>
<dbReference type="OrthoDB" id="9786855at2"/>
<evidence type="ECO:0000256" key="1">
    <source>
        <dbReference type="HAMAP-Rule" id="MF_00676"/>
    </source>
</evidence>
<dbReference type="PANTHER" id="PTHR37421:SF1">
    <property type="entry name" value="UPF0260 PROTEIN YCGN"/>
    <property type="match status" value="1"/>
</dbReference>
<dbReference type="KEGG" id="blag:BLTE_22440"/>
<dbReference type="HAMAP" id="MF_00676">
    <property type="entry name" value="UPF0260"/>
    <property type="match status" value="1"/>
</dbReference>
<dbReference type="Pfam" id="PF03692">
    <property type="entry name" value="CxxCxxCC"/>
    <property type="match status" value="1"/>
</dbReference>
<protein>
    <recommendedName>
        <fullName evidence="1">UPF0260 protein BLTE_22440</fullName>
    </recommendedName>
</protein>
<keyword evidence="3" id="KW-1185">Reference proteome</keyword>
<organism evidence="2 3">
    <name type="scientific">Blastochloris tepida</name>
    <dbReference type="NCBI Taxonomy" id="2233851"/>
    <lineage>
        <taxon>Bacteria</taxon>
        <taxon>Pseudomonadati</taxon>
        <taxon>Pseudomonadota</taxon>
        <taxon>Alphaproteobacteria</taxon>
        <taxon>Hyphomicrobiales</taxon>
        <taxon>Blastochloridaceae</taxon>
        <taxon>Blastochloris</taxon>
    </lineage>
</organism>